<dbReference type="AlphaFoldDB" id="A0A402AX54"/>
<evidence type="ECO:0000313" key="5">
    <source>
        <dbReference type="Proteomes" id="UP000287188"/>
    </source>
</evidence>
<dbReference type="RefSeq" id="WP_126557027.1">
    <property type="nucleotide sequence ID" value="NZ_BIFS01000002.1"/>
</dbReference>
<dbReference type="InterPro" id="IPR036291">
    <property type="entry name" value="NAD(P)-bd_dom_sf"/>
</dbReference>
<dbReference type="InterPro" id="IPR000683">
    <property type="entry name" value="Gfo/Idh/MocA-like_OxRdtase_N"/>
</dbReference>
<dbReference type="Pfam" id="PF02894">
    <property type="entry name" value="GFO_IDH_MocA_C"/>
    <property type="match status" value="1"/>
</dbReference>
<sequence length="414" mass="46158">MKPVTLLIIGAGSRGKTYAGYAQQHPDQAQVVGVADPRDYYRTHLAAEHHIAPENVVADWQQLAERPKFADAVVIATPDVLHRDPAVAFANQGYDILLEKPLAPDADSCRSIVEAVQVNKSIFAVGHVMRYTAYTQRLKALLMSGLIGDIVSVQHLEPVGYWHYAHSFVRGNWSNESRSSFMLLAKSCHDIDWLRYIIGQRCVQVSSFGSLLHFRKEQKPAAAGDAKRCLDCAYENQCPYSAKRFYLKRLQGGSQSWPLDVITTDFSEAGVLEALRNGPYGRCVYESDNDVVDHQVVNLEYENGATASFTMIATSETRDRETIIFGTRGEIRGNGHKIVHYDFLTEETREYEIERLDEASGHGGGDYKLMQSFVAAVDQRDPSKILSGSAESLETHLTVFAAEQARREKRGVAV</sequence>
<dbReference type="EMBL" id="BIFS01000002">
    <property type="protein sequence ID" value="GCE23634.1"/>
    <property type="molecule type" value="Genomic_DNA"/>
</dbReference>
<name>A0A402AX54_9CHLR</name>
<keyword evidence="5" id="KW-1185">Reference proteome</keyword>
<organism evidence="4 5">
    <name type="scientific">Dictyobacter kobayashii</name>
    <dbReference type="NCBI Taxonomy" id="2014872"/>
    <lineage>
        <taxon>Bacteria</taxon>
        <taxon>Bacillati</taxon>
        <taxon>Chloroflexota</taxon>
        <taxon>Ktedonobacteria</taxon>
        <taxon>Ktedonobacterales</taxon>
        <taxon>Dictyobacteraceae</taxon>
        <taxon>Dictyobacter</taxon>
    </lineage>
</organism>
<accession>A0A402AX54</accession>
<dbReference type="SUPFAM" id="SSF55347">
    <property type="entry name" value="Glyceraldehyde-3-phosphate dehydrogenase-like, C-terminal domain"/>
    <property type="match status" value="1"/>
</dbReference>
<dbReference type="Gene3D" id="3.30.360.10">
    <property type="entry name" value="Dihydrodipicolinate Reductase, domain 2"/>
    <property type="match status" value="1"/>
</dbReference>
<dbReference type="PANTHER" id="PTHR43377">
    <property type="entry name" value="BILIVERDIN REDUCTASE A"/>
    <property type="match status" value="1"/>
</dbReference>
<dbReference type="Gene3D" id="3.40.50.720">
    <property type="entry name" value="NAD(P)-binding Rossmann-like Domain"/>
    <property type="match status" value="1"/>
</dbReference>
<evidence type="ECO:0000259" key="3">
    <source>
        <dbReference type="Pfam" id="PF02894"/>
    </source>
</evidence>
<protein>
    <submittedName>
        <fullName evidence="4">Oxidoreductase</fullName>
    </submittedName>
</protein>
<dbReference type="Pfam" id="PF01408">
    <property type="entry name" value="GFO_IDH_MocA"/>
    <property type="match status" value="1"/>
</dbReference>
<proteinExistence type="inferred from homology"/>
<comment type="similarity">
    <text evidence="1">Belongs to the Gfo/Idh/MocA family.</text>
</comment>
<dbReference type="SUPFAM" id="SSF51735">
    <property type="entry name" value="NAD(P)-binding Rossmann-fold domains"/>
    <property type="match status" value="1"/>
</dbReference>
<dbReference type="GO" id="GO:0000166">
    <property type="term" value="F:nucleotide binding"/>
    <property type="evidence" value="ECO:0007669"/>
    <property type="project" value="InterPro"/>
</dbReference>
<evidence type="ECO:0000259" key="2">
    <source>
        <dbReference type="Pfam" id="PF01408"/>
    </source>
</evidence>
<dbReference type="Proteomes" id="UP000287188">
    <property type="component" value="Unassembled WGS sequence"/>
</dbReference>
<evidence type="ECO:0000256" key="1">
    <source>
        <dbReference type="ARBA" id="ARBA00010928"/>
    </source>
</evidence>
<comment type="caution">
    <text evidence="4">The sequence shown here is derived from an EMBL/GenBank/DDBJ whole genome shotgun (WGS) entry which is preliminary data.</text>
</comment>
<dbReference type="InterPro" id="IPR004104">
    <property type="entry name" value="Gfo/Idh/MocA-like_OxRdtase_C"/>
</dbReference>
<dbReference type="InterPro" id="IPR051450">
    <property type="entry name" value="Gfo/Idh/MocA_Oxidoreductases"/>
</dbReference>
<dbReference type="OrthoDB" id="9781031at2"/>
<feature type="domain" description="Gfo/Idh/MocA-like oxidoreductase N-terminal" evidence="2">
    <location>
        <begin position="6"/>
        <end position="127"/>
    </location>
</feature>
<dbReference type="PANTHER" id="PTHR43377:SF2">
    <property type="entry name" value="BINDING ROSSMANN FOLD OXIDOREDUCTASE, PUTATIVE (AFU_ORTHOLOGUE AFUA_4G00560)-RELATED"/>
    <property type="match status" value="1"/>
</dbReference>
<reference evidence="5" key="1">
    <citation type="submission" date="2018-12" db="EMBL/GenBank/DDBJ databases">
        <title>Tengunoibacter tsumagoiensis gen. nov., sp. nov., Dictyobacter kobayashii sp. nov., D. alpinus sp. nov., and D. joshuensis sp. nov. and description of Dictyobacteraceae fam. nov. within the order Ktedonobacterales isolated from Tengu-no-mugimeshi.</title>
        <authorList>
            <person name="Wang C.M."/>
            <person name="Zheng Y."/>
            <person name="Sakai Y."/>
            <person name="Toyoda A."/>
            <person name="Minakuchi Y."/>
            <person name="Abe K."/>
            <person name="Yokota A."/>
            <person name="Yabe S."/>
        </authorList>
    </citation>
    <scope>NUCLEOTIDE SEQUENCE [LARGE SCALE GENOMIC DNA]</scope>
    <source>
        <strain evidence="5">Uno11</strain>
    </source>
</reference>
<evidence type="ECO:0000313" key="4">
    <source>
        <dbReference type="EMBL" id="GCE23634.1"/>
    </source>
</evidence>
<feature type="domain" description="Gfo/Idh/MocA-like oxidoreductase C-terminal" evidence="3">
    <location>
        <begin position="139"/>
        <end position="414"/>
    </location>
</feature>
<gene>
    <name evidence="4" type="ORF">KDK_74340</name>
</gene>